<evidence type="ECO:0000256" key="3">
    <source>
        <dbReference type="ARBA" id="ARBA00004613"/>
    </source>
</evidence>
<sequence length="34" mass="3584">MVTFASNRAASSGGAIRARRSRPCAKDSCEISAR</sequence>
<dbReference type="EMBL" id="JBHUKR010000006">
    <property type="protein sequence ID" value="MFD2416670.1"/>
    <property type="molecule type" value="Genomic_DNA"/>
</dbReference>
<organism evidence="9 10">
    <name type="scientific">Amycolatopsis pigmentata</name>
    <dbReference type="NCBI Taxonomy" id="450801"/>
    <lineage>
        <taxon>Bacteria</taxon>
        <taxon>Bacillati</taxon>
        <taxon>Actinomycetota</taxon>
        <taxon>Actinomycetes</taxon>
        <taxon>Pseudonocardiales</taxon>
        <taxon>Pseudonocardiaceae</taxon>
        <taxon>Amycolatopsis</taxon>
    </lineage>
</organism>
<proteinExistence type="predicted"/>
<gene>
    <name evidence="9" type="ORF">ACFSXZ_10075</name>
</gene>
<reference evidence="10" key="1">
    <citation type="journal article" date="2019" name="Int. J. Syst. Evol. Microbiol.">
        <title>The Global Catalogue of Microorganisms (GCM) 10K type strain sequencing project: providing services to taxonomists for standard genome sequencing and annotation.</title>
        <authorList>
            <consortium name="The Broad Institute Genomics Platform"/>
            <consortium name="The Broad Institute Genome Sequencing Center for Infectious Disease"/>
            <person name="Wu L."/>
            <person name="Ma J."/>
        </authorList>
    </citation>
    <scope>NUCLEOTIDE SEQUENCE [LARGE SCALE GENOMIC DNA]</scope>
    <source>
        <strain evidence="10">CGMCC 4.7645</strain>
    </source>
</reference>
<feature type="compositionally biased region" description="Basic and acidic residues" evidence="8">
    <location>
        <begin position="24"/>
        <end position="34"/>
    </location>
</feature>
<dbReference type="NCBIfam" id="TIGR01376">
    <property type="entry name" value="POMP_repeat"/>
    <property type="match status" value="1"/>
</dbReference>
<feature type="region of interest" description="Disordered" evidence="8">
    <location>
        <begin position="1"/>
        <end position="34"/>
    </location>
</feature>
<dbReference type="Proteomes" id="UP001597417">
    <property type="component" value="Unassembled WGS sequence"/>
</dbReference>
<comment type="caution">
    <text evidence="9">The sequence shown here is derived from an EMBL/GenBank/DDBJ whole genome shotgun (WGS) entry which is preliminary data.</text>
</comment>
<evidence type="ECO:0000313" key="10">
    <source>
        <dbReference type="Proteomes" id="UP001597417"/>
    </source>
</evidence>
<keyword evidence="5" id="KW-0732">Signal</keyword>
<evidence type="ECO:0000256" key="8">
    <source>
        <dbReference type="SAM" id="MobiDB-lite"/>
    </source>
</evidence>
<keyword evidence="6" id="KW-0472">Membrane</keyword>
<evidence type="ECO:0000256" key="2">
    <source>
        <dbReference type="ARBA" id="ARBA00004442"/>
    </source>
</evidence>
<accession>A0ABW5FNR2</accession>
<keyword evidence="7" id="KW-0998">Cell outer membrane</keyword>
<evidence type="ECO:0000256" key="1">
    <source>
        <dbReference type="ARBA" id="ARBA00004196"/>
    </source>
</evidence>
<keyword evidence="10" id="KW-1185">Reference proteome</keyword>
<evidence type="ECO:0000256" key="6">
    <source>
        <dbReference type="ARBA" id="ARBA00023136"/>
    </source>
</evidence>
<comment type="subcellular location">
    <subcellularLocation>
        <location evidence="1">Cell envelope</location>
    </subcellularLocation>
    <subcellularLocation>
        <location evidence="2">Cell outer membrane</location>
    </subcellularLocation>
    <subcellularLocation>
        <location evidence="3">Secreted</location>
    </subcellularLocation>
</comment>
<protein>
    <submittedName>
        <fullName evidence="9">Uncharacterized protein</fullName>
    </submittedName>
</protein>
<evidence type="ECO:0000256" key="7">
    <source>
        <dbReference type="ARBA" id="ARBA00023237"/>
    </source>
</evidence>
<feature type="compositionally biased region" description="Low complexity" evidence="8">
    <location>
        <begin position="1"/>
        <end position="16"/>
    </location>
</feature>
<evidence type="ECO:0000256" key="4">
    <source>
        <dbReference type="ARBA" id="ARBA00022525"/>
    </source>
</evidence>
<evidence type="ECO:0000313" key="9">
    <source>
        <dbReference type="EMBL" id="MFD2416670.1"/>
    </source>
</evidence>
<keyword evidence="4" id="KW-0964">Secreted</keyword>
<dbReference type="InterPro" id="IPR003368">
    <property type="entry name" value="POMP_repeat"/>
</dbReference>
<name>A0ABW5FNR2_9PSEU</name>
<dbReference type="RefSeq" id="WP_378264762.1">
    <property type="nucleotide sequence ID" value="NZ_JBHUKR010000006.1"/>
</dbReference>
<evidence type="ECO:0000256" key="5">
    <source>
        <dbReference type="ARBA" id="ARBA00022729"/>
    </source>
</evidence>